<sequence length="434" mass="48058">MYTNTTDVCADEGKFAGRKTLRTGTRQIMGSNNLRRVFVAGYARTPIGSLCGSISQIPVHKLAVPTILKALERSQLDKEFIDCLVFGQSFSTGCGPLPLQKIAIATGTFLATVTALRININAKTHLVNNLCCSGMDSITLGYDFIKGGKDVCIVGSMESMSQSPFFLKRLRTEKYNLGNILLNDSIINDGYDYICSNKELKKDNNMELFCEKYKIPRVDLDNYVINSFKRTANAYSENLIQQEIYPLIIKRKKKLELEKIIIDSDEIYKKCNIDDICNLSTQSIVTNYNIAPFADGACAIVLMSEQKMNELELNPLAEIVTYDTAAVYPSDAPLSISYSIMKCLKKINKPSVDYYEINESSALDVVFNMRNLNLDPSNVNINGGSLSLGNPTAVSGSRIFISLITVLKNFDMKFGCASINNYMGASTSIVVENV</sequence>
<accession>A0A1A8W4Q7</accession>
<gene>
    <name evidence="9" type="ORF">POVCU2_0038470</name>
</gene>
<evidence type="ECO:0000256" key="1">
    <source>
        <dbReference type="ARBA" id="ARBA00010982"/>
    </source>
</evidence>
<dbReference type="NCBIfam" id="TIGR01930">
    <property type="entry name" value="AcCoA-C-Actrans"/>
    <property type="match status" value="1"/>
</dbReference>
<dbReference type="AlphaFoldDB" id="A0A1A8W4Q7"/>
<evidence type="ECO:0000256" key="6">
    <source>
        <dbReference type="RuleBase" id="RU003557"/>
    </source>
</evidence>
<dbReference type="InterPro" id="IPR016039">
    <property type="entry name" value="Thiolase-like"/>
</dbReference>
<proteinExistence type="inferred from homology"/>
<dbReference type="PANTHER" id="PTHR18919:SF156">
    <property type="entry name" value="ACETYL-COA ACETYLTRANSFERASE, MITOCHONDRIAL"/>
    <property type="match status" value="1"/>
</dbReference>
<dbReference type="GO" id="GO:0005739">
    <property type="term" value="C:mitochondrion"/>
    <property type="evidence" value="ECO:0007669"/>
    <property type="project" value="TreeGrafter"/>
</dbReference>
<comment type="similarity">
    <text evidence="1 6">Belongs to the thiolase-like superfamily. Thiolase family.</text>
</comment>
<dbReference type="InterPro" id="IPR002155">
    <property type="entry name" value="Thiolase"/>
</dbReference>
<evidence type="ECO:0000313" key="9">
    <source>
        <dbReference type="EMBL" id="SBS86657.1"/>
    </source>
</evidence>
<dbReference type="Pfam" id="PF02803">
    <property type="entry name" value="Thiolase_C"/>
    <property type="match status" value="1"/>
</dbReference>
<evidence type="ECO:0000259" key="7">
    <source>
        <dbReference type="Pfam" id="PF00108"/>
    </source>
</evidence>
<dbReference type="GO" id="GO:0003985">
    <property type="term" value="F:acetyl-CoA C-acetyltransferase activity"/>
    <property type="evidence" value="ECO:0007669"/>
    <property type="project" value="TreeGrafter"/>
</dbReference>
<evidence type="ECO:0000256" key="5">
    <source>
        <dbReference type="ARBA" id="ARBA00023315"/>
    </source>
</evidence>
<evidence type="ECO:0000259" key="8">
    <source>
        <dbReference type="Pfam" id="PF02803"/>
    </source>
</evidence>
<keyword evidence="4" id="KW-0630">Potassium</keyword>
<dbReference type="InterPro" id="IPR020617">
    <property type="entry name" value="Thiolase_C"/>
</dbReference>
<dbReference type="GO" id="GO:0006635">
    <property type="term" value="P:fatty acid beta-oxidation"/>
    <property type="evidence" value="ECO:0007669"/>
    <property type="project" value="TreeGrafter"/>
</dbReference>
<evidence type="ECO:0000256" key="4">
    <source>
        <dbReference type="ARBA" id="ARBA00022958"/>
    </source>
</evidence>
<protein>
    <submittedName>
        <fullName evidence="9">Acetyl-CoA acetyltransferase, putative</fullName>
    </submittedName>
</protein>
<dbReference type="SUPFAM" id="SSF53901">
    <property type="entry name" value="Thiolase-like"/>
    <property type="match status" value="2"/>
</dbReference>
<dbReference type="PIRSF" id="PIRSF000429">
    <property type="entry name" value="Ac-CoA_Ac_transf"/>
    <property type="match status" value="1"/>
</dbReference>
<organism evidence="9 10">
    <name type="scientific">Plasmodium ovale curtisi</name>
    <dbReference type="NCBI Taxonomy" id="864141"/>
    <lineage>
        <taxon>Eukaryota</taxon>
        <taxon>Sar</taxon>
        <taxon>Alveolata</taxon>
        <taxon>Apicomplexa</taxon>
        <taxon>Aconoidasida</taxon>
        <taxon>Haemosporida</taxon>
        <taxon>Plasmodiidae</taxon>
        <taxon>Plasmodium</taxon>
        <taxon>Plasmodium (Plasmodium)</taxon>
    </lineage>
</organism>
<feature type="domain" description="Thiolase N-terminal" evidence="7">
    <location>
        <begin position="37"/>
        <end position="306"/>
    </location>
</feature>
<dbReference type="CDD" id="cd00751">
    <property type="entry name" value="thiolase"/>
    <property type="match status" value="1"/>
</dbReference>
<feature type="domain" description="Thiolase C-terminal" evidence="8">
    <location>
        <begin position="314"/>
        <end position="432"/>
    </location>
</feature>
<dbReference type="Proteomes" id="UP000078560">
    <property type="component" value="Unassembled WGS sequence"/>
</dbReference>
<evidence type="ECO:0000313" key="10">
    <source>
        <dbReference type="Proteomes" id="UP000078560"/>
    </source>
</evidence>
<keyword evidence="5 6" id="KW-0012">Acyltransferase</keyword>
<evidence type="ECO:0000256" key="3">
    <source>
        <dbReference type="ARBA" id="ARBA00022723"/>
    </source>
</evidence>
<reference evidence="10" key="1">
    <citation type="submission" date="2016-05" db="EMBL/GenBank/DDBJ databases">
        <authorList>
            <person name="Naeem Raeece"/>
        </authorList>
    </citation>
    <scope>NUCLEOTIDE SEQUENCE [LARGE SCALE GENOMIC DNA]</scope>
</reference>
<dbReference type="PANTHER" id="PTHR18919">
    <property type="entry name" value="ACETYL-COA C-ACYLTRANSFERASE"/>
    <property type="match status" value="1"/>
</dbReference>
<name>A0A1A8W4Q7_PLAOA</name>
<evidence type="ECO:0000256" key="2">
    <source>
        <dbReference type="ARBA" id="ARBA00022679"/>
    </source>
</evidence>
<keyword evidence="2 6" id="KW-0808">Transferase</keyword>
<dbReference type="EMBL" id="FLQU01000509">
    <property type="protein sequence ID" value="SBS86657.1"/>
    <property type="molecule type" value="Genomic_DNA"/>
</dbReference>
<keyword evidence="3" id="KW-0479">Metal-binding</keyword>
<dbReference type="InterPro" id="IPR020616">
    <property type="entry name" value="Thiolase_N"/>
</dbReference>
<dbReference type="GO" id="GO:0046872">
    <property type="term" value="F:metal ion binding"/>
    <property type="evidence" value="ECO:0007669"/>
    <property type="project" value="UniProtKB-KW"/>
</dbReference>
<dbReference type="Pfam" id="PF00108">
    <property type="entry name" value="Thiolase_N"/>
    <property type="match status" value="1"/>
</dbReference>
<dbReference type="Gene3D" id="3.40.47.10">
    <property type="match status" value="1"/>
</dbReference>